<proteinExistence type="predicted"/>
<name>A0AAV3U174_9ALTE</name>
<comment type="caution">
    <text evidence="1">The sequence shown here is derived from an EMBL/GenBank/DDBJ whole genome shotgun (WGS) entry which is preliminary data.</text>
</comment>
<keyword evidence="2" id="KW-1185">Reference proteome</keyword>
<evidence type="ECO:0000313" key="2">
    <source>
        <dbReference type="Proteomes" id="UP001409585"/>
    </source>
</evidence>
<sequence>MYDLAQGELAYCPVEEANAWSLAAWRYSDKRSEIDSWLDNHALMLPTLEAYQHHMTKDAAEQEAFSLLAWGHQNYGLLSVVGVTGFNTFDGILSLANRAFIAEVNEAWSQYQAGHINKNQYDYGRKKALEAFARQVGPFEKLLFRGGTTKEAIRITRAC</sequence>
<accession>A0AAV3U174</accession>
<dbReference type="AlphaFoldDB" id="A0AAV3U174"/>
<dbReference type="Proteomes" id="UP001409585">
    <property type="component" value="Unassembled WGS sequence"/>
</dbReference>
<organism evidence="1 2">
    <name type="scientific">Halioxenophilus aromaticivorans</name>
    <dbReference type="NCBI Taxonomy" id="1306992"/>
    <lineage>
        <taxon>Bacteria</taxon>
        <taxon>Pseudomonadati</taxon>
        <taxon>Pseudomonadota</taxon>
        <taxon>Gammaproteobacteria</taxon>
        <taxon>Alteromonadales</taxon>
        <taxon>Alteromonadaceae</taxon>
        <taxon>Halioxenophilus</taxon>
    </lineage>
</organism>
<dbReference type="EMBL" id="BAABLX010000009">
    <property type="protein sequence ID" value="GAA4938676.1"/>
    <property type="molecule type" value="Genomic_DNA"/>
</dbReference>
<gene>
    <name evidence="1" type="ORF">GCM10025791_15960</name>
</gene>
<protein>
    <submittedName>
        <fullName evidence="1">Uncharacterized protein</fullName>
    </submittedName>
</protein>
<reference evidence="2" key="1">
    <citation type="journal article" date="2019" name="Int. J. Syst. Evol. Microbiol.">
        <title>The Global Catalogue of Microorganisms (GCM) 10K type strain sequencing project: providing services to taxonomists for standard genome sequencing and annotation.</title>
        <authorList>
            <consortium name="The Broad Institute Genomics Platform"/>
            <consortium name="The Broad Institute Genome Sequencing Center for Infectious Disease"/>
            <person name="Wu L."/>
            <person name="Ma J."/>
        </authorList>
    </citation>
    <scope>NUCLEOTIDE SEQUENCE [LARGE SCALE GENOMIC DNA]</scope>
    <source>
        <strain evidence="2">JCM 19134</strain>
    </source>
</reference>
<evidence type="ECO:0000313" key="1">
    <source>
        <dbReference type="EMBL" id="GAA4938676.1"/>
    </source>
</evidence>